<comment type="similarity">
    <text evidence="2">Belongs to the metallo-dependent hydrolases superfamily. Adenosine and AMP deaminases family.</text>
</comment>
<evidence type="ECO:0000256" key="4">
    <source>
        <dbReference type="ARBA" id="ARBA00022723"/>
    </source>
</evidence>
<organism evidence="8 9">
    <name type="scientific">Sphaerisporangium corydalis</name>
    <dbReference type="NCBI Taxonomy" id="1441875"/>
    <lineage>
        <taxon>Bacteria</taxon>
        <taxon>Bacillati</taxon>
        <taxon>Actinomycetota</taxon>
        <taxon>Actinomycetes</taxon>
        <taxon>Streptosporangiales</taxon>
        <taxon>Streptosporangiaceae</taxon>
        <taxon>Sphaerisporangium</taxon>
    </lineage>
</organism>
<gene>
    <name evidence="8" type="primary">add</name>
    <name evidence="8" type="ORF">ACFO8L_36870</name>
</gene>
<dbReference type="PANTHER" id="PTHR11409">
    <property type="entry name" value="ADENOSINE DEAMINASE"/>
    <property type="match status" value="1"/>
</dbReference>
<dbReference type="PANTHER" id="PTHR11409:SF43">
    <property type="entry name" value="ADENOSINE DEAMINASE"/>
    <property type="match status" value="1"/>
</dbReference>
<dbReference type="SUPFAM" id="SSF51556">
    <property type="entry name" value="Metallo-dependent hydrolases"/>
    <property type="match status" value="1"/>
</dbReference>
<name>A0ABV9EUN0_9ACTN</name>
<evidence type="ECO:0000313" key="9">
    <source>
        <dbReference type="Proteomes" id="UP001595891"/>
    </source>
</evidence>
<dbReference type="RefSeq" id="WP_262845459.1">
    <property type="nucleotide sequence ID" value="NZ_JANZYP010000039.1"/>
</dbReference>
<keyword evidence="6" id="KW-0862">Zinc</keyword>
<dbReference type="NCBIfam" id="TIGR01430">
    <property type="entry name" value="aden_deam"/>
    <property type="match status" value="1"/>
</dbReference>
<evidence type="ECO:0000256" key="3">
    <source>
        <dbReference type="ARBA" id="ARBA00012784"/>
    </source>
</evidence>
<evidence type="ECO:0000256" key="2">
    <source>
        <dbReference type="ARBA" id="ARBA00006676"/>
    </source>
</evidence>
<evidence type="ECO:0000259" key="7">
    <source>
        <dbReference type="Pfam" id="PF00962"/>
    </source>
</evidence>
<dbReference type="EC" id="3.5.4.4" evidence="3"/>
<keyword evidence="5 8" id="KW-0378">Hydrolase</keyword>
<protein>
    <recommendedName>
        <fullName evidence="3">adenosine deaminase</fullName>
        <ecNumber evidence="3">3.5.4.4</ecNumber>
    </recommendedName>
</protein>
<evidence type="ECO:0000256" key="1">
    <source>
        <dbReference type="ARBA" id="ARBA00001947"/>
    </source>
</evidence>
<dbReference type="InterPro" id="IPR006330">
    <property type="entry name" value="Ado/ade_deaminase"/>
</dbReference>
<dbReference type="Proteomes" id="UP001595891">
    <property type="component" value="Unassembled WGS sequence"/>
</dbReference>
<evidence type="ECO:0000256" key="6">
    <source>
        <dbReference type="ARBA" id="ARBA00022833"/>
    </source>
</evidence>
<dbReference type="InterPro" id="IPR001365">
    <property type="entry name" value="A_deaminase_dom"/>
</dbReference>
<dbReference type="Gene3D" id="3.20.20.140">
    <property type="entry name" value="Metal-dependent hydrolases"/>
    <property type="match status" value="1"/>
</dbReference>
<feature type="domain" description="Adenosine deaminase" evidence="7">
    <location>
        <begin position="12"/>
        <end position="317"/>
    </location>
</feature>
<dbReference type="Pfam" id="PF00962">
    <property type="entry name" value="A_deaminase"/>
    <property type="match status" value="1"/>
</dbReference>
<evidence type="ECO:0000256" key="5">
    <source>
        <dbReference type="ARBA" id="ARBA00022801"/>
    </source>
</evidence>
<evidence type="ECO:0000313" key="8">
    <source>
        <dbReference type="EMBL" id="MFC4591714.1"/>
    </source>
</evidence>
<comment type="caution">
    <text evidence="8">The sequence shown here is derived from an EMBL/GenBank/DDBJ whole genome shotgun (WGS) entry which is preliminary data.</text>
</comment>
<reference evidence="9" key="1">
    <citation type="journal article" date="2019" name="Int. J. Syst. Evol. Microbiol.">
        <title>The Global Catalogue of Microorganisms (GCM) 10K type strain sequencing project: providing services to taxonomists for standard genome sequencing and annotation.</title>
        <authorList>
            <consortium name="The Broad Institute Genomics Platform"/>
            <consortium name="The Broad Institute Genome Sequencing Center for Infectious Disease"/>
            <person name="Wu L."/>
            <person name="Ma J."/>
        </authorList>
    </citation>
    <scope>NUCLEOTIDE SEQUENCE [LARGE SCALE GENOMIC DNA]</scope>
    <source>
        <strain evidence="9">CCUG 49560</strain>
    </source>
</reference>
<accession>A0ABV9EUN0</accession>
<keyword evidence="4" id="KW-0479">Metal-binding</keyword>
<proteinExistence type="inferred from homology"/>
<dbReference type="EMBL" id="JBHSFN010000036">
    <property type="protein sequence ID" value="MFC4591714.1"/>
    <property type="molecule type" value="Genomic_DNA"/>
</dbReference>
<keyword evidence="9" id="KW-1185">Reference proteome</keyword>
<dbReference type="InterPro" id="IPR032466">
    <property type="entry name" value="Metal_Hydrolase"/>
</dbReference>
<comment type="cofactor">
    <cofactor evidence="1">
        <name>Zn(2+)</name>
        <dbReference type="ChEBI" id="CHEBI:29105"/>
    </cofactor>
</comment>
<sequence>MTASAGPAPASRVELHCHLDGSVRPGTVADLARAQGVEVTGPVDRLVTAPPDCGSLARFLTYIDLPLRVLQTPDALRRAARELVEDWHADGVRYGETRFAPQLHGRSGMTPDEAVRAVAEGLADGRRATGVRTGLLLCCLRHQTPEESLSVAETALRNRDVVAGLDLAGDERYPGAAHRAAFDLAHAAGLPCTVHAGEASGPESVWEALDVLGARRVGHGVRCAGDRALLDRLRRDDIALEMCPTSNVQTSAVPSMGEHPADRLLASGLRVTISTDTRTTSGTTLEREFAALRGRFGWTAETEARCQDNAARAAFGDLPPPD</sequence>
<dbReference type="GO" id="GO:0016787">
    <property type="term" value="F:hydrolase activity"/>
    <property type="evidence" value="ECO:0007669"/>
    <property type="project" value="UniProtKB-KW"/>
</dbReference>